<keyword evidence="11" id="KW-0694">RNA-binding</keyword>
<evidence type="ECO:0000256" key="1">
    <source>
        <dbReference type="ARBA" id="ARBA00001663"/>
    </source>
</evidence>
<dbReference type="Gene3D" id="3.30.420.10">
    <property type="entry name" value="Ribonuclease H-like superfamily/Ribonuclease H"/>
    <property type="match status" value="1"/>
</dbReference>
<evidence type="ECO:0000256" key="4">
    <source>
        <dbReference type="ARBA" id="ARBA00008372"/>
    </source>
</evidence>
<keyword evidence="9" id="KW-0378">Hydrolase</keyword>
<keyword evidence="8" id="KW-0479">Metal-binding</keyword>
<evidence type="ECO:0000256" key="2">
    <source>
        <dbReference type="ARBA" id="ARBA00004123"/>
    </source>
</evidence>
<name>A0A146KBK8_9EUKA</name>
<dbReference type="EC" id="3.1.13.4" evidence="5"/>
<keyword evidence="6" id="KW-0963">Cytoplasm</keyword>
<accession>A0A146KBK8</accession>
<evidence type="ECO:0000256" key="13">
    <source>
        <dbReference type="ARBA" id="ARBA00023163"/>
    </source>
</evidence>
<comment type="similarity">
    <text evidence="4">Belongs to the CAF1 family.</text>
</comment>
<comment type="subcellular location">
    <subcellularLocation>
        <location evidence="3">Cytoplasm</location>
    </subcellularLocation>
    <subcellularLocation>
        <location evidence="2">Nucleus</location>
    </subcellularLocation>
</comment>
<dbReference type="InterPro" id="IPR012337">
    <property type="entry name" value="RNaseH-like_sf"/>
</dbReference>
<organism evidence="15">
    <name type="scientific">Trepomonas sp. PC1</name>
    <dbReference type="NCBI Taxonomy" id="1076344"/>
    <lineage>
        <taxon>Eukaryota</taxon>
        <taxon>Metamonada</taxon>
        <taxon>Diplomonadida</taxon>
        <taxon>Hexamitidae</taxon>
        <taxon>Hexamitinae</taxon>
        <taxon>Trepomonas</taxon>
    </lineage>
</organism>
<proteinExistence type="inferred from homology"/>
<dbReference type="GO" id="GO:0005634">
    <property type="term" value="C:nucleus"/>
    <property type="evidence" value="ECO:0007669"/>
    <property type="project" value="UniProtKB-SubCell"/>
</dbReference>
<keyword evidence="10" id="KW-0269">Exonuclease</keyword>
<dbReference type="InterPro" id="IPR039637">
    <property type="entry name" value="CNOT7/CNOT8/Pop2"/>
</dbReference>
<keyword evidence="12" id="KW-0805">Transcription regulation</keyword>
<evidence type="ECO:0000256" key="9">
    <source>
        <dbReference type="ARBA" id="ARBA00022801"/>
    </source>
</evidence>
<evidence type="ECO:0000313" key="15">
    <source>
        <dbReference type="EMBL" id="JAP94183.1"/>
    </source>
</evidence>
<evidence type="ECO:0000256" key="11">
    <source>
        <dbReference type="ARBA" id="ARBA00022884"/>
    </source>
</evidence>
<dbReference type="GO" id="GO:0005737">
    <property type="term" value="C:cytoplasm"/>
    <property type="evidence" value="ECO:0007669"/>
    <property type="project" value="UniProtKB-SubCell"/>
</dbReference>
<dbReference type="InterPro" id="IPR036397">
    <property type="entry name" value="RNaseH_sf"/>
</dbReference>
<dbReference type="Pfam" id="PF04857">
    <property type="entry name" value="CAF1"/>
    <property type="match status" value="1"/>
</dbReference>
<gene>
    <name evidence="15" type="ORF">TPC1_13265</name>
</gene>
<feature type="non-terminal residue" evidence="15">
    <location>
        <position position="240"/>
    </location>
</feature>
<evidence type="ECO:0000256" key="12">
    <source>
        <dbReference type="ARBA" id="ARBA00023015"/>
    </source>
</evidence>
<evidence type="ECO:0000256" key="7">
    <source>
        <dbReference type="ARBA" id="ARBA00022722"/>
    </source>
</evidence>
<dbReference type="GO" id="GO:0046872">
    <property type="term" value="F:metal ion binding"/>
    <property type="evidence" value="ECO:0007669"/>
    <property type="project" value="UniProtKB-KW"/>
</dbReference>
<dbReference type="GO" id="GO:0004535">
    <property type="term" value="F:poly(A)-specific ribonuclease activity"/>
    <property type="evidence" value="ECO:0007669"/>
    <property type="project" value="UniProtKB-EC"/>
</dbReference>
<comment type="catalytic activity">
    <reaction evidence="1">
        <text>Exonucleolytic cleavage of poly(A) to 5'-AMP.</text>
        <dbReference type="EC" id="3.1.13.4"/>
    </reaction>
</comment>
<keyword evidence="14" id="KW-0539">Nucleus</keyword>
<dbReference type="GO" id="GO:0030014">
    <property type="term" value="C:CCR4-NOT complex"/>
    <property type="evidence" value="ECO:0007669"/>
    <property type="project" value="InterPro"/>
</dbReference>
<dbReference type="AlphaFoldDB" id="A0A146KBK8"/>
<dbReference type="PANTHER" id="PTHR10797">
    <property type="entry name" value="CCR4-NOT TRANSCRIPTION COMPLEX SUBUNIT"/>
    <property type="match status" value="1"/>
</dbReference>
<dbReference type="InterPro" id="IPR006941">
    <property type="entry name" value="RNase_CAF1"/>
</dbReference>
<feature type="non-terminal residue" evidence="15">
    <location>
        <position position="1"/>
    </location>
</feature>
<evidence type="ECO:0000256" key="14">
    <source>
        <dbReference type="ARBA" id="ARBA00023242"/>
    </source>
</evidence>
<reference evidence="15" key="1">
    <citation type="submission" date="2015-07" db="EMBL/GenBank/DDBJ databases">
        <title>Adaptation to a free-living lifestyle via gene acquisitions in the diplomonad Trepomonas sp. PC1.</title>
        <authorList>
            <person name="Xu F."/>
            <person name="Jerlstrom-Hultqvist J."/>
            <person name="Kolisko M."/>
            <person name="Simpson A.G.B."/>
            <person name="Roger A.J."/>
            <person name="Svard S.G."/>
            <person name="Andersson J.O."/>
        </authorList>
    </citation>
    <scope>NUCLEOTIDE SEQUENCE</scope>
    <source>
        <strain evidence="15">PC1</strain>
    </source>
</reference>
<sequence length="240" mass="27338">DNLEQVFDEISAVIDKYPIIGVDTEFPGAFHDHQYVAAMSNRLPLTINVQQYQKFKVNVDNLKLIQLGLSFTNEKGEQGGTYQFNLHFDLSNDLNVEKSIDLLRQHNIDFEKIRTQGINPVVFSYQLITSGLLSNSALQWIFFHGSYDVGYLVKAVTLHELPLSLGEFNYLVSKLFINCIDLKVALKWESGLMQLMQQYGIERQGECHQAGSDSLGTVQIYIKVQRQIGKDVRGVIYDLE</sequence>
<evidence type="ECO:0000256" key="5">
    <source>
        <dbReference type="ARBA" id="ARBA00012161"/>
    </source>
</evidence>
<protein>
    <recommendedName>
        <fullName evidence="5">poly(A)-specific ribonuclease</fullName>
        <ecNumber evidence="5">3.1.13.4</ecNumber>
    </recommendedName>
</protein>
<dbReference type="EMBL" id="GDID01002423">
    <property type="protein sequence ID" value="JAP94183.1"/>
    <property type="molecule type" value="Transcribed_RNA"/>
</dbReference>
<dbReference type="SUPFAM" id="SSF53098">
    <property type="entry name" value="Ribonuclease H-like"/>
    <property type="match status" value="1"/>
</dbReference>
<evidence type="ECO:0000256" key="6">
    <source>
        <dbReference type="ARBA" id="ARBA00022490"/>
    </source>
</evidence>
<evidence type="ECO:0000256" key="10">
    <source>
        <dbReference type="ARBA" id="ARBA00022839"/>
    </source>
</evidence>
<dbReference type="GO" id="GO:0003723">
    <property type="term" value="F:RNA binding"/>
    <property type="evidence" value="ECO:0007669"/>
    <property type="project" value="UniProtKB-KW"/>
</dbReference>
<keyword evidence="13" id="KW-0804">Transcription</keyword>
<evidence type="ECO:0000256" key="8">
    <source>
        <dbReference type="ARBA" id="ARBA00022723"/>
    </source>
</evidence>
<evidence type="ECO:0000256" key="3">
    <source>
        <dbReference type="ARBA" id="ARBA00004496"/>
    </source>
</evidence>
<keyword evidence="7" id="KW-0540">Nuclease</keyword>